<accession>A0A0L7L0B0</accession>
<evidence type="ECO:0000313" key="1">
    <source>
        <dbReference type="EMBL" id="KOB68927.1"/>
    </source>
</evidence>
<gene>
    <name evidence="1" type="ORF">OBRU01_17540</name>
</gene>
<dbReference type="PANTHER" id="PTHR43686">
    <property type="entry name" value="SULFURTRANSFERASE-RELATED"/>
    <property type="match status" value="1"/>
</dbReference>
<reference evidence="1 2" key="1">
    <citation type="journal article" date="2015" name="Genome Biol. Evol.">
        <title>The genome of winter moth (Operophtera brumata) provides a genomic perspective on sexual dimorphism and phenology.</title>
        <authorList>
            <person name="Derks M.F."/>
            <person name="Smit S."/>
            <person name="Salis L."/>
            <person name="Schijlen E."/>
            <person name="Bossers A."/>
            <person name="Mateman C."/>
            <person name="Pijl A.S."/>
            <person name="de Ridder D."/>
            <person name="Groenen M.A."/>
            <person name="Visser M.E."/>
            <person name="Megens H.J."/>
        </authorList>
    </citation>
    <scope>NUCLEOTIDE SEQUENCE [LARGE SCALE GENOMIC DNA]</scope>
    <source>
        <strain evidence="1">WM2013NL</strain>
        <tissue evidence="1">Head and thorax</tissue>
    </source>
</reference>
<sequence length="67" mass="7458">MIRAGDKVLVCLSGGQDSIALLHTMHQYQLYARSKGMHFSIGALYVHEPKSQVDPLHLMAYCRTLGV</sequence>
<keyword evidence="2" id="KW-1185">Reference proteome</keyword>
<dbReference type="SUPFAM" id="SSF52402">
    <property type="entry name" value="Adenine nucleotide alpha hydrolases-like"/>
    <property type="match status" value="1"/>
</dbReference>
<comment type="caution">
    <text evidence="1">The sequence shown here is derived from an EMBL/GenBank/DDBJ whole genome shotgun (WGS) entry which is preliminary data.</text>
</comment>
<organism evidence="1 2">
    <name type="scientific">Operophtera brumata</name>
    <name type="common">Winter moth</name>
    <name type="synonym">Phalaena brumata</name>
    <dbReference type="NCBI Taxonomy" id="104452"/>
    <lineage>
        <taxon>Eukaryota</taxon>
        <taxon>Metazoa</taxon>
        <taxon>Ecdysozoa</taxon>
        <taxon>Arthropoda</taxon>
        <taxon>Hexapoda</taxon>
        <taxon>Insecta</taxon>
        <taxon>Pterygota</taxon>
        <taxon>Neoptera</taxon>
        <taxon>Endopterygota</taxon>
        <taxon>Lepidoptera</taxon>
        <taxon>Glossata</taxon>
        <taxon>Ditrysia</taxon>
        <taxon>Geometroidea</taxon>
        <taxon>Geometridae</taxon>
        <taxon>Larentiinae</taxon>
        <taxon>Operophtera</taxon>
    </lineage>
</organism>
<dbReference type="STRING" id="104452.A0A0L7L0B0"/>
<dbReference type="PANTHER" id="PTHR43686:SF1">
    <property type="entry name" value="AMINOTRAN_5 DOMAIN-CONTAINING PROTEIN"/>
    <property type="match status" value="1"/>
</dbReference>
<dbReference type="EMBL" id="JTDY01003840">
    <property type="protein sequence ID" value="KOB68927.1"/>
    <property type="molecule type" value="Genomic_DNA"/>
</dbReference>
<evidence type="ECO:0000313" key="2">
    <source>
        <dbReference type="Proteomes" id="UP000037510"/>
    </source>
</evidence>
<dbReference type="AlphaFoldDB" id="A0A0L7L0B0"/>
<protein>
    <submittedName>
        <fullName evidence="1">tRNA 2-thiocytidine biosynthesis protein ttcA</fullName>
    </submittedName>
</protein>
<feature type="non-terminal residue" evidence="1">
    <location>
        <position position="67"/>
    </location>
</feature>
<dbReference type="Proteomes" id="UP000037510">
    <property type="component" value="Unassembled WGS sequence"/>
</dbReference>
<proteinExistence type="predicted"/>
<dbReference type="Gene3D" id="3.40.50.620">
    <property type="entry name" value="HUPs"/>
    <property type="match status" value="1"/>
</dbReference>
<name>A0A0L7L0B0_OPEBR</name>
<dbReference type="InterPro" id="IPR014729">
    <property type="entry name" value="Rossmann-like_a/b/a_fold"/>
</dbReference>